<dbReference type="Pfam" id="PF00111">
    <property type="entry name" value="Fer2"/>
    <property type="match status" value="1"/>
</dbReference>
<dbReference type="GO" id="GO:0051536">
    <property type="term" value="F:iron-sulfur cluster binding"/>
    <property type="evidence" value="ECO:0007669"/>
    <property type="project" value="InterPro"/>
</dbReference>
<dbReference type="EMBL" id="CP001101">
    <property type="protein sequence ID" value="ACE04616.1"/>
    <property type="molecule type" value="Genomic_DNA"/>
</dbReference>
<dbReference type="HOGENOM" id="CLU_087598_0_0_10"/>
<dbReference type="InterPro" id="IPR001041">
    <property type="entry name" value="2Fe-2S_ferredoxin-type"/>
</dbReference>
<proteinExistence type="predicted"/>
<reference evidence="2" key="1">
    <citation type="submission" date="2008-06" db="EMBL/GenBank/DDBJ databases">
        <title>Complete sequence of Chlorobium phaeobacteroides BS1.</title>
        <authorList>
            <consortium name="US DOE Joint Genome Institute"/>
            <person name="Lucas S."/>
            <person name="Copeland A."/>
            <person name="Lapidus A."/>
            <person name="Glavina del Rio T."/>
            <person name="Dalin E."/>
            <person name="Tice H."/>
            <person name="Bruce D."/>
            <person name="Goodwin L."/>
            <person name="Pitluck S."/>
            <person name="Schmutz J."/>
            <person name="Larimer F."/>
            <person name="Land M."/>
            <person name="Hauser L."/>
            <person name="Kyrpides N."/>
            <person name="Ovchinnikova G."/>
            <person name="Li T."/>
            <person name="Liu Z."/>
            <person name="Zhao F."/>
            <person name="Overmann J."/>
            <person name="Bryant D.A."/>
            <person name="Richardson P."/>
        </authorList>
    </citation>
    <scope>NUCLEOTIDE SEQUENCE [LARGE SCALE GENOMIC DNA]</scope>
    <source>
        <strain evidence="2">BS1</strain>
    </source>
</reference>
<accession>B3EKT0</accession>
<evidence type="ECO:0000313" key="2">
    <source>
        <dbReference type="EMBL" id="ACE04616.1"/>
    </source>
</evidence>
<dbReference type="SUPFAM" id="SSF54292">
    <property type="entry name" value="2Fe-2S ferredoxin-like"/>
    <property type="match status" value="1"/>
</dbReference>
<gene>
    <name evidence="2" type="ordered locus">Cphamn1_1698</name>
</gene>
<dbReference type="AlphaFoldDB" id="B3EKT0"/>
<dbReference type="CDD" id="cd00207">
    <property type="entry name" value="fer2"/>
    <property type="match status" value="1"/>
</dbReference>
<dbReference type="PROSITE" id="PS51085">
    <property type="entry name" value="2FE2S_FER_2"/>
    <property type="match status" value="1"/>
</dbReference>
<dbReference type="Gene3D" id="3.10.20.30">
    <property type="match status" value="1"/>
</dbReference>
<dbReference type="KEGG" id="cpb:Cphamn1_1698"/>
<name>B3EKT0_CHLPB</name>
<dbReference type="InterPro" id="IPR012675">
    <property type="entry name" value="Beta-grasp_dom_sf"/>
</dbReference>
<organism evidence="2">
    <name type="scientific">Chlorobium phaeobacteroides (strain BS1)</name>
    <dbReference type="NCBI Taxonomy" id="331678"/>
    <lineage>
        <taxon>Bacteria</taxon>
        <taxon>Pseudomonadati</taxon>
        <taxon>Chlorobiota</taxon>
        <taxon>Chlorobiia</taxon>
        <taxon>Chlorobiales</taxon>
        <taxon>Chlorobiaceae</taxon>
        <taxon>Chlorobium/Pelodictyon group</taxon>
        <taxon>Chlorobium</taxon>
    </lineage>
</organism>
<sequence>MRIYINDRPCEAQPGDFLLDVAQQNKCHIGYICGGSGVCQSCFVYVKEGMDCLSAPNKVEKAFISDKLTEAGGRLACQTRIIKDGAVRVLSRAEMLRRIVVGLQVPEFITYAQTIGYNVVNQLPTGAGHTFNRVREGQLNPLTSIRNIANSLGPASRLVGRNIFETFPFLQGAVDLAGVGAKGLLDNTSNALCNISGGSLHLPGASCESCGDEPPVERVHIKASAK</sequence>
<protein>
    <submittedName>
        <fullName evidence="2">Ferredoxin</fullName>
    </submittedName>
</protein>
<dbReference type="STRING" id="331678.Cphamn1_1698"/>
<dbReference type="InterPro" id="IPR036010">
    <property type="entry name" value="2Fe-2S_ferredoxin-like_sf"/>
</dbReference>
<dbReference type="eggNOG" id="COG0633">
    <property type="taxonomic scope" value="Bacteria"/>
</dbReference>
<evidence type="ECO:0000259" key="1">
    <source>
        <dbReference type="PROSITE" id="PS51085"/>
    </source>
</evidence>
<dbReference type="OrthoDB" id="9799640at2"/>
<feature type="domain" description="2Fe-2S ferredoxin-type" evidence="1">
    <location>
        <begin position="1"/>
        <end position="93"/>
    </location>
</feature>